<dbReference type="EMBL" id="BMXB01000001">
    <property type="protein sequence ID" value="GHA25055.1"/>
    <property type="molecule type" value="Genomic_DNA"/>
</dbReference>
<proteinExistence type="predicted"/>
<dbReference type="InterPro" id="IPR006034">
    <property type="entry name" value="Asparaginase/glutaminase-like"/>
</dbReference>
<accession>A0A918S7U5</accession>
<evidence type="ECO:0000313" key="4">
    <source>
        <dbReference type="Proteomes" id="UP000610456"/>
    </source>
</evidence>
<reference evidence="3" key="2">
    <citation type="submission" date="2020-09" db="EMBL/GenBank/DDBJ databases">
        <authorList>
            <person name="Sun Q."/>
            <person name="Kim S."/>
        </authorList>
    </citation>
    <scope>NUCLEOTIDE SEQUENCE</scope>
    <source>
        <strain evidence="3">KCTC 12719</strain>
    </source>
</reference>
<sequence>MIHILTTGGTIEGLDCDQKQSAGKTSLSNFLEAANVSFSFSIEEVFQKDSRFITFDDREYLAEKVQTSESSKILISHGTFTMEETAKHIADRKINKTIVLTGSFILGSSRNTDAPFNLGYAICALQFLKPDVYVAMNGRIFHWSNVAKNLKTNKFESKDETQ</sequence>
<dbReference type="PROSITE" id="PS51732">
    <property type="entry name" value="ASN_GLN_ASE_3"/>
    <property type="match status" value="1"/>
</dbReference>
<protein>
    <submittedName>
        <fullName evidence="3">Asparaginase</fullName>
    </submittedName>
</protein>
<organism evidence="3 4">
    <name type="scientific">Salinimicrobium marinum</name>
    <dbReference type="NCBI Taxonomy" id="680283"/>
    <lineage>
        <taxon>Bacteria</taxon>
        <taxon>Pseudomonadati</taxon>
        <taxon>Bacteroidota</taxon>
        <taxon>Flavobacteriia</taxon>
        <taxon>Flavobacteriales</taxon>
        <taxon>Flavobacteriaceae</taxon>
        <taxon>Salinimicrobium</taxon>
    </lineage>
</organism>
<dbReference type="GO" id="GO:0004067">
    <property type="term" value="F:asparaginase activity"/>
    <property type="evidence" value="ECO:0007669"/>
    <property type="project" value="UniProtKB-UniRule"/>
</dbReference>
<evidence type="ECO:0000259" key="2">
    <source>
        <dbReference type="Pfam" id="PF00710"/>
    </source>
</evidence>
<feature type="active site" description="O-isoaspartyl threonine intermediate" evidence="1">
    <location>
        <position position="10"/>
    </location>
</feature>
<dbReference type="RefSeq" id="WP_189602848.1">
    <property type="nucleotide sequence ID" value="NZ_BMXB01000001.1"/>
</dbReference>
<dbReference type="PRINTS" id="PR00139">
    <property type="entry name" value="ASNGLNASE"/>
</dbReference>
<dbReference type="AlphaFoldDB" id="A0A918S7U5"/>
<dbReference type="Pfam" id="PF00710">
    <property type="entry name" value="Asparaginase"/>
    <property type="match status" value="1"/>
</dbReference>
<keyword evidence="4" id="KW-1185">Reference proteome</keyword>
<dbReference type="PIRSF" id="PIRSF001220">
    <property type="entry name" value="L-ASNase_gatD"/>
    <property type="match status" value="1"/>
</dbReference>
<feature type="domain" description="L-asparaginase N-terminal" evidence="2">
    <location>
        <begin position="2"/>
        <end position="150"/>
    </location>
</feature>
<dbReference type="InterPro" id="IPR037152">
    <property type="entry name" value="L-asparaginase_N_sf"/>
</dbReference>
<dbReference type="Gene3D" id="3.40.50.1170">
    <property type="entry name" value="L-asparaginase, N-terminal domain"/>
    <property type="match status" value="1"/>
</dbReference>
<dbReference type="PIRSF" id="PIRSF500176">
    <property type="entry name" value="L_ASNase"/>
    <property type="match status" value="1"/>
</dbReference>
<reference evidence="3" key="1">
    <citation type="journal article" date="2014" name="Int. J. Syst. Evol. Microbiol.">
        <title>Complete genome sequence of Corynebacterium casei LMG S-19264T (=DSM 44701T), isolated from a smear-ripened cheese.</title>
        <authorList>
            <consortium name="US DOE Joint Genome Institute (JGI-PGF)"/>
            <person name="Walter F."/>
            <person name="Albersmeier A."/>
            <person name="Kalinowski J."/>
            <person name="Ruckert C."/>
        </authorList>
    </citation>
    <scope>NUCLEOTIDE SEQUENCE</scope>
    <source>
        <strain evidence="3">KCTC 12719</strain>
    </source>
</reference>
<dbReference type="InterPro" id="IPR027474">
    <property type="entry name" value="L-asparaginase_N"/>
</dbReference>
<dbReference type="InterPro" id="IPR036152">
    <property type="entry name" value="Asp/glu_Ase-like_sf"/>
</dbReference>
<name>A0A918S7U5_9FLAO</name>
<dbReference type="SUPFAM" id="SSF53774">
    <property type="entry name" value="Glutaminase/Asparaginase"/>
    <property type="match status" value="1"/>
</dbReference>
<comment type="caution">
    <text evidence="3">The sequence shown here is derived from an EMBL/GenBank/DDBJ whole genome shotgun (WGS) entry which is preliminary data.</text>
</comment>
<evidence type="ECO:0000256" key="1">
    <source>
        <dbReference type="PIRSR" id="PIRSR001220-1"/>
    </source>
</evidence>
<dbReference type="Proteomes" id="UP000610456">
    <property type="component" value="Unassembled WGS sequence"/>
</dbReference>
<evidence type="ECO:0000313" key="3">
    <source>
        <dbReference type="EMBL" id="GHA25055.1"/>
    </source>
</evidence>
<gene>
    <name evidence="3" type="primary">aspG</name>
    <name evidence="3" type="ORF">GCM10007103_02870</name>
</gene>